<evidence type="ECO:0000313" key="3">
    <source>
        <dbReference type="Proteomes" id="UP000588586"/>
    </source>
</evidence>
<evidence type="ECO:0000313" key="2">
    <source>
        <dbReference type="EMBL" id="NNM46356.1"/>
    </source>
</evidence>
<keyword evidence="3" id="KW-1185">Reference proteome</keyword>
<keyword evidence="1" id="KW-0812">Transmembrane</keyword>
<dbReference type="EMBL" id="JABEPQ010000002">
    <property type="protein sequence ID" value="NNM46356.1"/>
    <property type="molecule type" value="Genomic_DNA"/>
</dbReference>
<gene>
    <name evidence="2" type="ORF">HJG52_10095</name>
</gene>
<protein>
    <submittedName>
        <fullName evidence="2">Uncharacterized protein</fullName>
    </submittedName>
</protein>
<evidence type="ECO:0000256" key="1">
    <source>
        <dbReference type="SAM" id="Phobius"/>
    </source>
</evidence>
<feature type="transmembrane region" description="Helical" evidence="1">
    <location>
        <begin position="39"/>
        <end position="60"/>
    </location>
</feature>
<organism evidence="2 3">
    <name type="scientific">Knoellia koreensis</name>
    <dbReference type="NCBI Taxonomy" id="2730921"/>
    <lineage>
        <taxon>Bacteria</taxon>
        <taxon>Bacillati</taxon>
        <taxon>Actinomycetota</taxon>
        <taxon>Actinomycetes</taxon>
        <taxon>Micrococcales</taxon>
        <taxon>Intrasporangiaceae</taxon>
        <taxon>Knoellia</taxon>
    </lineage>
</organism>
<accession>A0A849H9D1</accession>
<dbReference type="AlphaFoldDB" id="A0A849H9D1"/>
<feature type="transmembrane region" description="Helical" evidence="1">
    <location>
        <begin position="72"/>
        <end position="105"/>
    </location>
</feature>
<proteinExistence type="predicted"/>
<reference evidence="2 3" key="1">
    <citation type="submission" date="2020-04" db="EMBL/GenBank/DDBJ databases">
        <title>Knoellia sp. isolate from air conditioner.</title>
        <authorList>
            <person name="Chea S."/>
            <person name="Kim D.-U."/>
        </authorList>
    </citation>
    <scope>NUCLEOTIDE SEQUENCE [LARGE SCALE GENOMIC DNA]</scope>
    <source>
        <strain evidence="2 3">DB2414S</strain>
    </source>
</reference>
<keyword evidence="1" id="KW-1133">Transmembrane helix</keyword>
<dbReference type="RefSeq" id="WP_171243468.1">
    <property type="nucleotide sequence ID" value="NZ_JABEPQ010000002.1"/>
</dbReference>
<keyword evidence="1" id="KW-0472">Membrane</keyword>
<comment type="caution">
    <text evidence="2">The sequence shown here is derived from an EMBL/GenBank/DDBJ whole genome shotgun (WGS) entry which is preliminary data.</text>
</comment>
<name>A0A849H9D1_9MICO</name>
<sequence>MGAYTVPVYRGVTMTTDDAGRTTETATTDTLIGQNGTGVLVPVTIPLVATAASVVLLALAGRHRWAEWAAWAPVAVTAALTLLGMLTIGIFIAPVAVALAVATALNHRPTTLPGRPA</sequence>
<dbReference type="Proteomes" id="UP000588586">
    <property type="component" value="Unassembled WGS sequence"/>
</dbReference>